<dbReference type="AlphaFoldDB" id="W3VEH1"/>
<evidence type="ECO:0000313" key="1">
    <source>
        <dbReference type="EMBL" id="ETS33439.1"/>
    </source>
</evidence>
<proteinExistence type="predicted"/>
<gene>
    <name evidence="1" type="ORF">PTE_00601</name>
</gene>
<evidence type="ECO:0000313" key="2">
    <source>
        <dbReference type="Proteomes" id="UP000018957"/>
    </source>
</evidence>
<dbReference type="PATRIC" id="fig|1004151.3.peg.661"/>
<keyword evidence="2" id="KW-1185">Reference proteome</keyword>
<organism evidence="1 2">
    <name type="scientific">Photorhabdus khanii NC19</name>
    <dbReference type="NCBI Taxonomy" id="1004151"/>
    <lineage>
        <taxon>Bacteria</taxon>
        <taxon>Pseudomonadati</taxon>
        <taxon>Pseudomonadota</taxon>
        <taxon>Gammaproteobacteria</taxon>
        <taxon>Enterobacterales</taxon>
        <taxon>Morganellaceae</taxon>
        <taxon>Photorhabdus</taxon>
    </lineage>
</organism>
<comment type="caution">
    <text evidence="1">The sequence shown here is derived from an EMBL/GenBank/DDBJ whole genome shotgun (WGS) entry which is preliminary data.</text>
</comment>
<protein>
    <submittedName>
        <fullName evidence="1">Uncharacterized protein</fullName>
    </submittedName>
</protein>
<name>W3VEH1_9GAMM</name>
<accession>W3VEH1</accession>
<reference evidence="1 2" key="1">
    <citation type="submission" date="2013-11" db="EMBL/GenBank/DDBJ databases">
        <title>Elucidation of the Photorhabdus temperata genome and generation of transposon mutant library to identify motility mutants.</title>
        <authorList>
            <person name="Hurst S.G.IV."/>
            <person name="Micheals B."/>
            <person name="Abebe-Akele F."/>
            <person name="Rowedder H."/>
            <person name="Bullock H."/>
            <person name="Jackobeck R."/>
            <person name="Janicki E."/>
            <person name="Tisa L.S."/>
        </authorList>
    </citation>
    <scope>NUCLEOTIDE SEQUENCE [LARGE SCALE GENOMIC DNA]</scope>
    <source>
        <strain evidence="1 2">NC19</strain>
    </source>
</reference>
<dbReference type="Proteomes" id="UP000018957">
    <property type="component" value="Unassembled WGS sequence"/>
</dbReference>
<dbReference type="EMBL" id="AYSJ01000002">
    <property type="protein sequence ID" value="ETS33439.1"/>
    <property type="molecule type" value="Genomic_DNA"/>
</dbReference>
<sequence>MDKFDLKFNNNLKEILKLERGMSEPGDINSFP</sequence>